<evidence type="ECO:0000256" key="7">
    <source>
        <dbReference type="SAM" id="Coils"/>
    </source>
</evidence>
<dbReference type="InterPro" id="IPR036058">
    <property type="entry name" value="Kazal_dom_sf"/>
</dbReference>
<evidence type="ECO:0000313" key="12">
    <source>
        <dbReference type="Proteomes" id="UP000887013"/>
    </source>
</evidence>
<dbReference type="Pfam" id="PF10591">
    <property type="entry name" value="SPARC_Ca_bdg"/>
    <property type="match status" value="1"/>
</dbReference>
<evidence type="ECO:0000256" key="8">
    <source>
        <dbReference type="SAM" id="Phobius"/>
    </source>
</evidence>
<accession>A0A8X6QMK5</accession>
<keyword evidence="6" id="KW-0325">Glycoprotein</keyword>
<dbReference type="SUPFAM" id="SSF47473">
    <property type="entry name" value="EF-hand"/>
    <property type="match status" value="1"/>
</dbReference>
<dbReference type="CDD" id="cd16231">
    <property type="entry name" value="EFh_SPARC_like"/>
    <property type="match status" value="1"/>
</dbReference>
<dbReference type="GO" id="GO:0005509">
    <property type="term" value="F:calcium ion binding"/>
    <property type="evidence" value="ECO:0007669"/>
    <property type="project" value="InterPro"/>
</dbReference>
<evidence type="ECO:0000256" key="5">
    <source>
        <dbReference type="ARBA" id="ARBA00023157"/>
    </source>
</evidence>
<dbReference type="PROSITE" id="PS00018">
    <property type="entry name" value="EF_HAND_1"/>
    <property type="match status" value="1"/>
</dbReference>
<dbReference type="Pfam" id="PF09289">
    <property type="entry name" value="FOLN"/>
    <property type="match status" value="1"/>
</dbReference>
<keyword evidence="3" id="KW-0732">Signal</keyword>
<dbReference type="InterPro" id="IPR011992">
    <property type="entry name" value="EF-hand-dom_pair"/>
</dbReference>
<evidence type="ECO:0000256" key="1">
    <source>
        <dbReference type="ARBA" id="ARBA00004613"/>
    </source>
</evidence>
<dbReference type="CDD" id="cd01328">
    <property type="entry name" value="FSL_SPARC"/>
    <property type="match status" value="1"/>
</dbReference>
<evidence type="ECO:0000256" key="6">
    <source>
        <dbReference type="ARBA" id="ARBA00023180"/>
    </source>
</evidence>
<dbReference type="OrthoDB" id="9972865at2759"/>
<evidence type="ECO:0000259" key="9">
    <source>
        <dbReference type="Pfam" id="PF09289"/>
    </source>
</evidence>
<dbReference type="FunFam" id="1.10.238.10:FF:000234">
    <property type="entry name" value="Protein BM-40"/>
    <property type="match status" value="1"/>
</dbReference>
<keyword evidence="8" id="KW-0812">Transmembrane</keyword>
<dbReference type="SUPFAM" id="SSF100895">
    <property type="entry name" value="Kazal-type serine protease inhibitors"/>
    <property type="match status" value="1"/>
</dbReference>
<keyword evidence="2" id="KW-0964">Secreted</keyword>
<feature type="transmembrane region" description="Helical" evidence="8">
    <location>
        <begin position="80"/>
        <end position="97"/>
    </location>
</feature>
<evidence type="ECO:0000256" key="2">
    <source>
        <dbReference type="ARBA" id="ARBA00022525"/>
    </source>
</evidence>
<dbReference type="Gene3D" id="3.30.60.30">
    <property type="match status" value="1"/>
</dbReference>
<keyword evidence="12" id="KW-1185">Reference proteome</keyword>
<dbReference type="GO" id="GO:0005615">
    <property type="term" value="C:extracellular space"/>
    <property type="evidence" value="ECO:0007669"/>
    <property type="project" value="TreeGrafter"/>
</dbReference>
<keyword evidence="8" id="KW-0472">Membrane</keyword>
<reference evidence="11" key="1">
    <citation type="submission" date="2020-08" db="EMBL/GenBank/DDBJ databases">
        <title>Multicomponent nature underlies the extraordinary mechanical properties of spider dragline silk.</title>
        <authorList>
            <person name="Kono N."/>
            <person name="Nakamura H."/>
            <person name="Mori M."/>
            <person name="Yoshida Y."/>
            <person name="Ohtoshi R."/>
            <person name="Malay A.D."/>
            <person name="Moran D.A.P."/>
            <person name="Tomita M."/>
            <person name="Numata K."/>
            <person name="Arakawa K."/>
        </authorList>
    </citation>
    <scope>NUCLEOTIDE SEQUENCE</scope>
</reference>
<dbReference type="GO" id="GO:0005518">
    <property type="term" value="F:collagen binding"/>
    <property type="evidence" value="ECO:0007669"/>
    <property type="project" value="TreeGrafter"/>
</dbReference>
<dbReference type="InterPro" id="IPR018247">
    <property type="entry name" value="EF_Hand_1_Ca_BS"/>
</dbReference>
<dbReference type="Proteomes" id="UP000887013">
    <property type="component" value="Unassembled WGS sequence"/>
</dbReference>
<keyword evidence="8" id="KW-1133">Transmembrane helix</keyword>
<keyword evidence="4" id="KW-0106">Calcium</keyword>
<dbReference type="Gene3D" id="1.10.238.10">
    <property type="entry name" value="EF-hand"/>
    <property type="match status" value="1"/>
</dbReference>
<evidence type="ECO:0000313" key="11">
    <source>
        <dbReference type="EMBL" id="GFU26974.1"/>
    </source>
</evidence>
<evidence type="ECO:0000256" key="4">
    <source>
        <dbReference type="ARBA" id="ARBA00022837"/>
    </source>
</evidence>
<dbReference type="InterPro" id="IPR015369">
    <property type="entry name" value="Follistatin/Osteonectin_EGF"/>
</dbReference>
<name>A0A8X6QMK5_NEPPI</name>
<evidence type="ECO:0008006" key="13">
    <source>
        <dbReference type="Google" id="ProtNLM"/>
    </source>
</evidence>
<sequence length="360" mass="41436">MEGACIGYVRESWFVGARERCQRSTEKRVGDELEKSGDHQKMNSVDEINQLNSLRTSEAALRASCSGISRFWDLCKMTRLLFGLLVCVALLGSSVLAKELPQDNNEKDQLDLIEEDDNLNEIDEESNENAASNEIAGGYTPDPCLKVRCGAGRICEVNDKGEGQCVCIPECPQETDDRRRVCSNHNETWSSDCEVYRMRCFCSEDSDECKTPKYKHVHVDYYGECRDIPKCSEEEMEDFPRRMREWLFNIMKDLAQRAELDDRYVELEQEAERDLAKKWANAVIWKFCDLDSHPFDRSVSRHELFPIRAPLLAMEHCIAPFLDKCDGDDDHRISLKEWGLCLGLEENEIEDKCASIRDNE</sequence>
<keyword evidence="7" id="KW-0175">Coiled coil</keyword>
<evidence type="ECO:0000259" key="10">
    <source>
        <dbReference type="Pfam" id="PF10591"/>
    </source>
</evidence>
<keyword evidence="5" id="KW-1015">Disulfide bond</keyword>
<dbReference type="InterPro" id="IPR019577">
    <property type="entry name" value="SPARC/Testican_Ca-bd-dom"/>
</dbReference>
<dbReference type="AlphaFoldDB" id="A0A8X6QMK5"/>
<organism evidence="11 12">
    <name type="scientific">Nephila pilipes</name>
    <name type="common">Giant wood spider</name>
    <name type="synonym">Nephila maculata</name>
    <dbReference type="NCBI Taxonomy" id="299642"/>
    <lineage>
        <taxon>Eukaryota</taxon>
        <taxon>Metazoa</taxon>
        <taxon>Ecdysozoa</taxon>
        <taxon>Arthropoda</taxon>
        <taxon>Chelicerata</taxon>
        <taxon>Arachnida</taxon>
        <taxon>Araneae</taxon>
        <taxon>Araneomorphae</taxon>
        <taxon>Entelegynae</taxon>
        <taxon>Araneoidea</taxon>
        <taxon>Nephilidae</taxon>
        <taxon>Nephila</taxon>
    </lineage>
</organism>
<feature type="domain" description="Follistatin/Osteonectin EGF" evidence="9">
    <location>
        <begin position="144"/>
        <end position="165"/>
    </location>
</feature>
<dbReference type="InterPro" id="IPR037641">
    <property type="entry name" value="SPARC_FS"/>
</dbReference>
<feature type="domain" description="SPARC/Testican calcium-binding" evidence="10">
    <location>
        <begin position="229"/>
        <end position="341"/>
    </location>
</feature>
<dbReference type="PANTHER" id="PTHR13866:SF14">
    <property type="entry name" value="BM-40"/>
    <property type="match status" value="1"/>
</dbReference>
<dbReference type="EMBL" id="BMAW01128680">
    <property type="protein sequence ID" value="GFU26974.1"/>
    <property type="molecule type" value="Genomic_DNA"/>
</dbReference>
<gene>
    <name evidence="11" type="ORF">NPIL_115611</name>
</gene>
<comment type="subcellular location">
    <subcellularLocation>
        <location evidence="1">Secreted</location>
    </subcellularLocation>
</comment>
<protein>
    <recommendedName>
        <fullName evidence="13">SPARC</fullName>
    </recommendedName>
</protein>
<comment type="caution">
    <text evidence="11">The sequence shown here is derived from an EMBL/GenBank/DDBJ whole genome shotgun (WGS) entry which is preliminary data.</text>
</comment>
<evidence type="ECO:0000256" key="3">
    <source>
        <dbReference type="ARBA" id="ARBA00022729"/>
    </source>
</evidence>
<dbReference type="PANTHER" id="PTHR13866">
    <property type="entry name" value="SPARC OSTEONECTIN"/>
    <property type="match status" value="1"/>
</dbReference>
<feature type="coiled-coil region" evidence="7">
    <location>
        <begin position="250"/>
        <end position="277"/>
    </location>
</feature>
<dbReference type="GO" id="GO:0050840">
    <property type="term" value="F:extracellular matrix binding"/>
    <property type="evidence" value="ECO:0007669"/>
    <property type="project" value="TreeGrafter"/>
</dbReference>
<proteinExistence type="predicted"/>